<reference evidence="8 9" key="1">
    <citation type="submission" date="2024-05" db="EMBL/GenBank/DDBJ databases">
        <authorList>
            <person name="Zhao H."/>
            <person name="Xu Y."/>
            <person name="Lin S."/>
            <person name="Spain J.C."/>
            <person name="Zhou N.-Y."/>
        </authorList>
    </citation>
    <scope>NUCLEOTIDE SEQUENCE [LARGE SCALE GENOMIC DNA]</scope>
    <source>
        <strain evidence="8 9">NEAU-NG30</strain>
    </source>
</reference>
<dbReference type="InterPro" id="IPR023404">
    <property type="entry name" value="rSAM_horseshoe"/>
</dbReference>
<dbReference type="InterPro" id="IPR006158">
    <property type="entry name" value="Cobalamin-bd"/>
</dbReference>
<accession>A0ABV0LAT9</accession>
<dbReference type="EMBL" id="JBDZYD010000002">
    <property type="protein sequence ID" value="MEQ0558593.1"/>
    <property type="molecule type" value="Genomic_DNA"/>
</dbReference>
<dbReference type="SMART" id="SM00729">
    <property type="entry name" value="Elp3"/>
    <property type="match status" value="1"/>
</dbReference>
<keyword evidence="4" id="KW-0408">Iron</keyword>
<dbReference type="RefSeq" id="WP_348948053.1">
    <property type="nucleotide sequence ID" value="NZ_JBDZYD010000002.1"/>
</dbReference>
<dbReference type="Proteomes" id="UP001440984">
    <property type="component" value="Unassembled WGS sequence"/>
</dbReference>
<dbReference type="InterPro" id="IPR051198">
    <property type="entry name" value="BchE-like"/>
</dbReference>
<dbReference type="InterPro" id="IPR034466">
    <property type="entry name" value="Methyltransferase_Class_B"/>
</dbReference>
<dbReference type="SUPFAM" id="SSF102114">
    <property type="entry name" value="Radical SAM enzymes"/>
    <property type="match status" value="1"/>
</dbReference>
<dbReference type="PROSITE" id="PS51918">
    <property type="entry name" value="RADICAL_SAM"/>
    <property type="match status" value="1"/>
</dbReference>
<proteinExistence type="predicted"/>
<evidence type="ECO:0000256" key="2">
    <source>
        <dbReference type="ARBA" id="ARBA00022691"/>
    </source>
</evidence>
<name>A0ABV0LAT9_9PSEU</name>
<protein>
    <submittedName>
        <fullName evidence="8">Radical SAM protein</fullName>
    </submittedName>
</protein>
<feature type="domain" description="Radical SAM core" evidence="7">
    <location>
        <begin position="218"/>
        <end position="459"/>
    </location>
</feature>
<dbReference type="SFLD" id="SFLDG01123">
    <property type="entry name" value="methyltransferase_(Class_B)"/>
    <property type="match status" value="1"/>
</dbReference>
<dbReference type="Gene3D" id="3.40.50.280">
    <property type="entry name" value="Cobalamin-binding domain"/>
    <property type="match status" value="1"/>
</dbReference>
<dbReference type="CDD" id="cd01335">
    <property type="entry name" value="Radical_SAM"/>
    <property type="match status" value="1"/>
</dbReference>
<evidence type="ECO:0000259" key="7">
    <source>
        <dbReference type="PROSITE" id="PS51918"/>
    </source>
</evidence>
<comment type="caution">
    <text evidence="8">The sequence shown here is derived from an EMBL/GenBank/DDBJ whole genome shotgun (WGS) entry which is preliminary data.</text>
</comment>
<comment type="cofactor">
    <cofactor evidence="1">
        <name>[4Fe-4S] cluster</name>
        <dbReference type="ChEBI" id="CHEBI:49883"/>
    </cofactor>
</comment>
<dbReference type="Pfam" id="PF04055">
    <property type="entry name" value="Radical_SAM"/>
    <property type="match status" value="1"/>
</dbReference>
<feature type="domain" description="B12-binding" evidence="6">
    <location>
        <begin position="106"/>
        <end position="186"/>
    </location>
</feature>
<evidence type="ECO:0000259" key="6">
    <source>
        <dbReference type="PROSITE" id="PS51332"/>
    </source>
</evidence>
<dbReference type="InterPro" id="IPR007197">
    <property type="entry name" value="rSAM"/>
</dbReference>
<sequence length="534" mass="60251">MHALLLSGLGPTYRTSDYFGESSLFRKQPDERIQAILARSGAPRLRLSDLSFADGAARKPLLRPPGVDPHLTTFTLESILQGSKHAYTQIPLKEVWEGNEVSVPPDIDLVLLSTTYIWNKQMIALVMRWISEHCPGIPVVVGGQYTNLKYMVIMQAYPEITATVRGDAEIALPMLLDELRVSGDLSKVPNLVWRDGERIRINAIEYVDLDAFPSPSFPHVFDVAPYESMRGCPFDCKFCSFPAASPKWRYKSAQKIKDDWLRYAGENGVKQITAMDSTFTVPPTRLRELHRILPGSGVPQWSCFTRANSVKNQEFIDGMVASNCTHLEIGFESMNEQTLKRMSKRVTAKQNRRAFELLSGSDIGYGMCFMIGYPGEDAEAFEDTRRFLVDEFDGRFGLYVFSVNDETMPLWEDREELQITVDDPLSPDSAWSHIGMDSEEAKRLQLETLDEVRRKNDHAVVSLWQREYARPLLPTADRKGNLVVEKALERLAMVPRDYDDVDEAAGCVTRQLEVLRGKGVEFAPGTGEPEDLPA</sequence>
<dbReference type="SUPFAM" id="SSF52242">
    <property type="entry name" value="Cobalamin (vitamin B12)-binding domain"/>
    <property type="match status" value="1"/>
</dbReference>
<keyword evidence="2" id="KW-0949">S-adenosyl-L-methionine</keyword>
<gene>
    <name evidence="8" type="ORF">ABJI51_05900</name>
</gene>
<dbReference type="InterPro" id="IPR036724">
    <property type="entry name" value="Cobalamin-bd_sf"/>
</dbReference>
<evidence type="ECO:0000256" key="4">
    <source>
        <dbReference type="ARBA" id="ARBA00023004"/>
    </source>
</evidence>
<dbReference type="InterPro" id="IPR006638">
    <property type="entry name" value="Elp3/MiaA/NifB-like_rSAM"/>
</dbReference>
<evidence type="ECO:0000256" key="1">
    <source>
        <dbReference type="ARBA" id="ARBA00001966"/>
    </source>
</evidence>
<dbReference type="Gene3D" id="3.80.30.20">
    <property type="entry name" value="tm_1862 like domain"/>
    <property type="match status" value="1"/>
</dbReference>
<keyword evidence="3" id="KW-0479">Metal-binding</keyword>
<organism evidence="8 9">
    <name type="scientific">Amycolatopsis melonis</name>
    <dbReference type="NCBI Taxonomy" id="3156488"/>
    <lineage>
        <taxon>Bacteria</taxon>
        <taxon>Bacillati</taxon>
        <taxon>Actinomycetota</taxon>
        <taxon>Actinomycetes</taxon>
        <taxon>Pseudonocardiales</taxon>
        <taxon>Pseudonocardiaceae</taxon>
        <taxon>Amycolatopsis</taxon>
    </lineage>
</organism>
<dbReference type="PANTHER" id="PTHR43409">
    <property type="entry name" value="ANAEROBIC MAGNESIUM-PROTOPORPHYRIN IX MONOMETHYL ESTER CYCLASE-RELATED"/>
    <property type="match status" value="1"/>
</dbReference>
<keyword evidence="5" id="KW-0411">Iron-sulfur</keyword>
<dbReference type="SFLD" id="SFLDG01082">
    <property type="entry name" value="B12-binding_domain_containing"/>
    <property type="match status" value="1"/>
</dbReference>
<dbReference type="SFLD" id="SFLDS00029">
    <property type="entry name" value="Radical_SAM"/>
    <property type="match status" value="1"/>
</dbReference>
<evidence type="ECO:0000256" key="3">
    <source>
        <dbReference type="ARBA" id="ARBA00022723"/>
    </source>
</evidence>
<dbReference type="PANTHER" id="PTHR43409:SF16">
    <property type="entry name" value="SLR0320 PROTEIN"/>
    <property type="match status" value="1"/>
</dbReference>
<dbReference type="InterPro" id="IPR058240">
    <property type="entry name" value="rSAM_sf"/>
</dbReference>
<evidence type="ECO:0000313" key="9">
    <source>
        <dbReference type="Proteomes" id="UP001440984"/>
    </source>
</evidence>
<dbReference type="PROSITE" id="PS51332">
    <property type="entry name" value="B12_BINDING"/>
    <property type="match status" value="1"/>
</dbReference>
<evidence type="ECO:0000256" key="5">
    <source>
        <dbReference type="ARBA" id="ARBA00023014"/>
    </source>
</evidence>
<keyword evidence="9" id="KW-1185">Reference proteome</keyword>
<evidence type="ECO:0000313" key="8">
    <source>
        <dbReference type="EMBL" id="MEQ0558593.1"/>
    </source>
</evidence>